<dbReference type="InterPro" id="IPR002646">
    <property type="entry name" value="PolA_pol_head_dom"/>
</dbReference>
<dbReference type="GO" id="GO:0004810">
    <property type="term" value="F:CCA tRNA nucleotidyltransferase activity"/>
    <property type="evidence" value="ECO:0007669"/>
    <property type="project" value="InterPro"/>
</dbReference>
<evidence type="ECO:0000256" key="7">
    <source>
        <dbReference type="ARBA" id="ARBA00022800"/>
    </source>
</evidence>
<dbReference type="InterPro" id="IPR043519">
    <property type="entry name" value="NT_sf"/>
</dbReference>
<protein>
    <submittedName>
        <fullName evidence="14">tRNA nucleotidyltransferase/poly(A) polymerase</fullName>
    </submittedName>
</protein>
<keyword evidence="6" id="KW-0547">Nucleotide-binding</keyword>
<dbReference type="PANTHER" id="PTHR47545">
    <property type="entry name" value="MULTIFUNCTIONAL CCA PROTEIN"/>
    <property type="match status" value="1"/>
</dbReference>
<dbReference type="Gene3D" id="1.10.3090.10">
    <property type="entry name" value="cca-adding enzyme, domain 2"/>
    <property type="match status" value="1"/>
</dbReference>
<dbReference type="InterPro" id="IPR012006">
    <property type="entry name" value="CCA_bact"/>
</dbReference>
<keyword evidence="15" id="KW-1185">Reference proteome</keyword>
<dbReference type="AlphaFoldDB" id="A0A2S9H2L6"/>
<evidence type="ECO:0000256" key="6">
    <source>
        <dbReference type="ARBA" id="ARBA00022741"/>
    </source>
</evidence>
<feature type="domain" description="Poly A polymerase head" evidence="12">
    <location>
        <begin position="4"/>
        <end position="129"/>
    </location>
</feature>
<evidence type="ECO:0000259" key="12">
    <source>
        <dbReference type="Pfam" id="PF01743"/>
    </source>
</evidence>
<comment type="similarity">
    <text evidence="11">Belongs to the tRNA nucleotidyltransferase/poly(A) polymerase family.</text>
</comment>
<dbReference type="Gene3D" id="3.30.460.10">
    <property type="entry name" value="Beta Polymerase, domain 2"/>
    <property type="match status" value="1"/>
</dbReference>
<dbReference type="SUPFAM" id="SSF81301">
    <property type="entry name" value="Nucleotidyltransferase"/>
    <property type="match status" value="1"/>
</dbReference>
<dbReference type="PIRSF" id="PIRSF000813">
    <property type="entry name" value="CCA_bact"/>
    <property type="match status" value="1"/>
</dbReference>
<keyword evidence="10 11" id="KW-0694">RNA-binding</keyword>
<evidence type="ECO:0000256" key="10">
    <source>
        <dbReference type="ARBA" id="ARBA00022884"/>
    </source>
</evidence>
<sequence>MKIYRVGGAVRDALLGLPVKDIDYLVLGSTPEQMVAAGFTPVGKDFPVFLHPKTQAEYALARTERKSAPGYHGFVFHCAPDVTIEQDLQRRDLTINAMAIAEDTGESDALNSVIIDPFGGQKDLAEKIFRHVSAAFSEDPVRILRVARFAARFNEFTVAPETIHLMRAMVTAGEVDALVPERVWQEIARGLMEAQPSRMMLVLRESGTLARIMPELDAIWDDSGSESELGMLQIVDNTAQRGLSLAVRWAALLSDLAGTANLAQQLCARLKVPTEVRDITLMALREQTQIELAITLTAEAIVQLFERCDAFRRPARFIEMLQAALCRQVTWPAPQLAYLEHALATAQAVPSGQIAQATAQLFPKQPQQIASAIAAARVDAIRYFTD</sequence>
<reference evidence="14 15" key="1">
    <citation type="submission" date="2018-02" db="EMBL/GenBank/DDBJ databases">
        <title>Solimicrobium silvestre gen. nov., sp. nov., isolated from alpine forest soil.</title>
        <authorList>
            <person name="Margesin R."/>
            <person name="Albuquerque L."/>
            <person name="Zhang D.-C."/>
            <person name="Froufe H.J.C."/>
            <person name="Severino R."/>
            <person name="Roxo I."/>
            <person name="Egas C."/>
            <person name="Da Costa M.S."/>
        </authorList>
    </citation>
    <scope>NUCLEOTIDE SEQUENCE [LARGE SCALE GENOMIC DNA]</scope>
    <source>
        <strain evidence="14 15">S20-91</strain>
    </source>
</reference>
<proteinExistence type="inferred from homology"/>
<feature type="domain" description="tRNA nucleotidyltransferase/poly(A) polymerase RNA and SrmB- binding" evidence="13">
    <location>
        <begin position="156"/>
        <end position="218"/>
    </location>
</feature>
<evidence type="ECO:0000256" key="3">
    <source>
        <dbReference type="ARBA" id="ARBA00022694"/>
    </source>
</evidence>
<dbReference type="InterPro" id="IPR050124">
    <property type="entry name" value="tRNA_CCA-adding_enzyme"/>
</dbReference>
<keyword evidence="3" id="KW-0819">tRNA processing</keyword>
<evidence type="ECO:0000256" key="5">
    <source>
        <dbReference type="ARBA" id="ARBA00022723"/>
    </source>
</evidence>
<gene>
    <name evidence="14" type="ORF">S2091_0818</name>
</gene>
<comment type="cofactor">
    <cofactor evidence="1">
        <name>Mg(2+)</name>
        <dbReference type="ChEBI" id="CHEBI:18420"/>
    </cofactor>
</comment>
<dbReference type="OrthoDB" id="9805698at2"/>
<dbReference type="CDD" id="cd05398">
    <property type="entry name" value="NT_ClassII-CCAase"/>
    <property type="match status" value="1"/>
</dbReference>
<dbReference type="SUPFAM" id="SSF81891">
    <property type="entry name" value="Poly A polymerase C-terminal region-like"/>
    <property type="match status" value="1"/>
</dbReference>
<keyword evidence="7" id="KW-0692">RNA repair</keyword>
<dbReference type="GO" id="GO:0001680">
    <property type="term" value="P:tRNA 3'-terminal CCA addition"/>
    <property type="evidence" value="ECO:0007669"/>
    <property type="project" value="InterPro"/>
</dbReference>
<comment type="caution">
    <text evidence="14">The sequence shown here is derived from an EMBL/GenBank/DDBJ whole genome shotgun (WGS) entry which is preliminary data.</text>
</comment>
<keyword evidence="9" id="KW-0460">Magnesium</keyword>
<accession>A0A2S9H2L6</accession>
<dbReference type="EMBL" id="PUGF01000003">
    <property type="protein sequence ID" value="PRC94197.1"/>
    <property type="molecule type" value="Genomic_DNA"/>
</dbReference>
<organism evidence="14 15">
    <name type="scientific">Solimicrobium silvestre</name>
    <dbReference type="NCBI Taxonomy" id="2099400"/>
    <lineage>
        <taxon>Bacteria</taxon>
        <taxon>Pseudomonadati</taxon>
        <taxon>Pseudomonadota</taxon>
        <taxon>Betaproteobacteria</taxon>
        <taxon>Burkholderiales</taxon>
        <taxon>Oxalobacteraceae</taxon>
        <taxon>Solimicrobium</taxon>
    </lineage>
</organism>
<evidence type="ECO:0000259" key="13">
    <source>
        <dbReference type="Pfam" id="PF12627"/>
    </source>
</evidence>
<evidence type="ECO:0000256" key="1">
    <source>
        <dbReference type="ARBA" id="ARBA00001946"/>
    </source>
</evidence>
<dbReference type="RefSeq" id="WP_105530534.1">
    <property type="nucleotide sequence ID" value="NZ_PUGF01000003.1"/>
</dbReference>
<keyword evidence="4" id="KW-0548">Nucleotidyltransferase</keyword>
<dbReference type="GO" id="GO:0042245">
    <property type="term" value="P:RNA repair"/>
    <property type="evidence" value="ECO:0007669"/>
    <property type="project" value="UniProtKB-KW"/>
</dbReference>
<name>A0A2S9H2L6_9BURK</name>
<dbReference type="Pfam" id="PF12627">
    <property type="entry name" value="PolyA_pol_RNAbd"/>
    <property type="match status" value="1"/>
</dbReference>
<keyword evidence="2 11" id="KW-0808">Transferase</keyword>
<evidence type="ECO:0000313" key="15">
    <source>
        <dbReference type="Proteomes" id="UP000237839"/>
    </source>
</evidence>
<evidence type="ECO:0000256" key="4">
    <source>
        <dbReference type="ARBA" id="ARBA00022695"/>
    </source>
</evidence>
<dbReference type="PANTHER" id="PTHR47545:SF1">
    <property type="entry name" value="MULTIFUNCTIONAL CCA PROTEIN"/>
    <property type="match status" value="1"/>
</dbReference>
<evidence type="ECO:0000256" key="8">
    <source>
        <dbReference type="ARBA" id="ARBA00022840"/>
    </source>
</evidence>
<keyword evidence="8" id="KW-0067">ATP-binding</keyword>
<evidence type="ECO:0000256" key="11">
    <source>
        <dbReference type="RuleBase" id="RU003953"/>
    </source>
</evidence>
<dbReference type="Pfam" id="PF01743">
    <property type="entry name" value="PolyA_pol"/>
    <property type="match status" value="1"/>
</dbReference>
<dbReference type="GO" id="GO:0005524">
    <property type="term" value="F:ATP binding"/>
    <property type="evidence" value="ECO:0007669"/>
    <property type="project" value="UniProtKB-KW"/>
</dbReference>
<keyword evidence="5" id="KW-0479">Metal-binding</keyword>
<evidence type="ECO:0000256" key="9">
    <source>
        <dbReference type="ARBA" id="ARBA00022842"/>
    </source>
</evidence>
<evidence type="ECO:0000313" key="14">
    <source>
        <dbReference type="EMBL" id="PRC94197.1"/>
    </source>
</evidence>
<dbReference type="InterPro" id="IPR032828">
    <property type="entry name" value="PolyA_RNA-bd"/>
</dbReference>
<dbReference type="GO" id="GO:0003723">
    <property type="term" value="F:RNA binding"/>
    <property type="evidence" value="ECO:0007669"/>
    <property type="project" value="UniProtKB-KW"/>
</dbReference>
<dbReference type="GO" id="GO:0046872">
    <property type="term" value="F:metal ion binding"/>
    <property type="evidence" value="ECO:0007669"/>
    <property type="project" value="UniProtKB-KW"/>
</dbReference>
<dbReference type="Proteomes" id="UP000237839">
    <property type="component" value="Unassembled WGS sequence"/>
</dbReference>
<evidence type="ECO:0000256" key="2">
    <source>
        <dbReference type="ARBA" id="ARBA00022679"/>
    </source>
</evidence>